<dbReference type="AlphaFoldDB" id="S2K4U8"/>
<evidence type="ECO:0000256" key="4">
    <source>
        <dbReference type="SAM" id="Phobius"/>
    </source>
</evidence>
<dbReference type="GO" id="GO:0022857">
    <property type="term" value="F:transmembrane transporter activity"/>
    <property type="evidence" value="ECO:0007669"/>
    <property type="project" value="InterPro"/>
</dbReference>
<feature type="transmembrane region" description="Helical" evidence="4">
    <location>
        <begin position="378"/>
        <end position="403"/>
    </location>
</feature>
<evidence type="ECO:0000259" key="5">
    <source>
        <dbReference type="PROSITE" id="PS50850"/>
    </source>
</evidence>
<feature type="region of interest" description="Disordered" evidence="3">
    <location>
        <begin position="35"/>
        <end position="57"/>
    </location>
</feature>
<feature type="transmembrane region" description="Helical" evidence="4">
    <location>
        <begin position="84"/>
        <end position="104"/>
    </location>
</feature>
<protein>
    <recommendedName>
        <fullName evidence="5">Major facilitator superfamily (MFS) profile domain-containing protein</fullName>
    </recommendedName>
</protein>
<keyword evidence="4" id="KW-0812">Transmembrane</keyword>
<keyword evidence="4" id="KW-1133">Transmembrane helix</keyword>
<dbReference type="PANTHER" id="PTHR11360:SF284">
    <property type="entry name" value="EG:103B4.3 PROTEIN-RELATED"/>
    <property type="match status" value="1"/>
</dbReference>
<comment type="similarity">
    <text evidence="2">Belongs to the major facilitator superfamily. Monocarboxylate porter (TC 2.A.1.13) family.</text>
</comment>
<dbReference type="PROSITE" id="PS50850">
    <property type="entry name" value="MFS"/>
    <property type="match status" value="1"/>
</dbReference>
<feature type="transmembrane region" description="Helical" evidence="4">
    <location>
        <begin position="206"/>
        <end position="227"/>
    </location>
</feature>
<dbReference type="VEuPathDB" id="FungiDB:HMPREF1544_02734"/>
<dbReference type="eggNOG" id="KOG2504">
    <property type="taxonomic scope" value="Eukaryota"/>
</dbReference>
<evidence type="ECO:0000256" key="3">
    <source>
        <dbReference type="SAM" id="MobiDB-lite"/>
    </source>
</evidence>
<reference evidence="7" key="1">
    <citation type="submission" date="2013-05" db="EMBL/GenBank/DDBJ databases">
        <title>The Genome sequence of Mucor circinelloides f. circinelloides 1006PhL.</title>
        <authorList>
            <consortium name="The Broad Institute Genomics Platform"/>
            <person name="Cuomo C."/>
            <person name="Earl A."/>
            <person name="Findley K."/>
            <person name="Lee S.C."/>
            <person name="Walker B."/>
            <person name="Young S."/>
            <person name="Zeng Q."/>
            <person name="Gargeya S."/>
            <person name="Fitzgerald M."/>
            <person name="Haas B."/>
            <person name="Abouelleil A."/>
            <person name="Allen A.W."/>
            <person name="Alvarado L."/>
            <person name="Arachchi H.M."/>
            <person name="Berlin A.M."/>
            <person name="Chapman S.B."/>
            <person name="Gainer-Dewar J."/>
            <person name="Goldberg J."/>
            <person name="Griggs A."/>
            <person name="Gujja S."/>
            <person name="Hansen M."/>
            <person name="Howarth C."/>
            <person name="Imamovic A."/>
            <person name="Ireland A."/>
            <person name="Larimer J."/>
            <person name="McCowan C."/>
            <person name="Murphy C."/>
            <person name="Pearson M."/>
            <person name="Poon T.W."/>
            <person name="Priest M."/>
            <person name="Roberts A."/>
            <person name="Saif S."/>
            <person name="Shea T."/>
            <person name="Sisk P."/>
            <person name="Sykes S."/>
            <person name="Wortman J."/>
            <person name="Nusbaum C."/>
            <person name="Birren B."/>
        </authorList>
    </citation>
    <scope>NUCLEOTIDE SEQUENCE [LARGE SCALE GENOMIC DNA]</scope>
    <source>
        <strain evidence="7">1006PhL</strain>
    </source>
</reference>
<feature type="transmembrane region" description="Helical" evidence="4">
    <location>
        <begin position="445"/>
        <end position="464"/>
    </location>
</feature>
<evidence type="ECO:0000313" key="6">
    <source>
        <dbReference type="EMBL" id="EPB90368.1"/>
    </source>
</evidence>
<keyword evidence="4" id="KW-0472">Membrane</keyword>
<organism evidence="6 7">
    <name type="scientific">Mucor circinelloides f. circinelloides (strain 1006PhL)</name>
    <name type="common">Mucormycosis agent</name>
    <name type="synonym">Calyptromyces circinelloides</name>
    <dbReference type="NCBI Taxonomy" id="1220926"/>
    <lineage>
        <taxon>Eukaryota</taxon>
        <taxon>Fungi</taxon>
        <taxon>Fungi incertae sedis</taxon>
        <taxon>Mucoromycota</taxon>
        <taxon>Mucoromycotina</taxon>
        <taxon>Mucoromycetes</taxon>
        <taxon>Mucorales</taxon>
        <taxon>Mucorineae</taxon>
        <taxon>Mucoraceae</taxon>
        <taxon>Mucor</taxon>
    </lineage>
</organism>
<evidence type="ECO:0000256" key="2">
    <source>
        <dbReference type="ARBA" id="ARBA00006727"/>
    </source>
</evidence>
<dbReference type="Proteomes" id="UP000014254">
    <property type="component" value="Unassembled WGS sequence"/>
</dbReference>
<proteinExistence type="inferred from homology"/>
<feature type="transmembrane region" description="Helical" evidence="4">
    <location>
        <begin position="234"/>
        <end position="252"/>
    </location>
</feature>
<dbReference type="Gene3D" id="1.20.1250.20">
    <property type="entry name" value="MFS general substrate transporter like domains"/>
    <property type="match status" value="2"/>
</dbReference>
<dbReference type="InterPro" id="IPR050327">
    <property type="entry name" value="Proton-linked_MCT"/>
</dbReference>
<feature type="transmembrane region" description="Helical" evidence="4">
    <location>
        <begin position="142"/>
        <end position="163"/>
    </location>
</feature>
<evidence type="ECO:0000256" key="1">
    <source>
        <dbReference type="ARBA" id="ARBA00004141"/>
    </source>
</evidence>
<dbReference type="OMA" id="KYFTGIC"/>
<keyword evidence="7" id="KW-1185">Reference proteome</keyword>
<dbReference type="GO" id="GO:0016020">
    <property type="term" value="C:membrane"/>
    <property type="evidence" value="ECO:0007669"/>
    <property type="project" value="UniProtKB-SubCell"/>
</dbReference>
<dbReference type="PANTHER" id="PTHR11360">
    <property type="entry name" value="MONOCARBOXYLATE TRANSPORTER"/>
    <property type="match status" value="1"/>
</dbReference>
<dbReference type="EMBL" id="KE123921">
    <property type="protein sequence ID" value="EPB90368.1"/>
    <property type="molecule type" value="Genomic_DNA"/>
</dbReference>
<name>S2K4U8_MUCC1</name>
<gene>
    <name evidence="6" type="ORF">HMPREF1544_02734</name>
</gene>
<dbReference type="InterPro" id="IPR011701">
    <property type="entry name" value="MFS"/>
</dbReference>
<dbReference type="InterPro" id="IPR036259">
    <property type="entry name" value="MFS_trans_sf"/>
</dbReference>
<sequence length="507" mass="55492">MSTKAVLSSRESYKSSSVTLNHDVDDKYHSCTTSIDESYLDPESGSAKARNSNSNDFQESDIETLNDMYYEPKIDPESGEKNGIYPWLVVLGTFLVLIVGLGAGSGCVGHAGLFILTLVTARIGIMQNYFEQDDSLQGTSNLSLQLSFVGTIFNIFINLLGPFGQILLSILLPRTVLFISVTVCSVGLLLASFSTQVWQLYLTQGAVYGIGCSILFYMAMTVVPLWFVKHRGMALGIISSGISIGGLVMPQVMEPLNTHLGAGWCYRIMSVICFVIGVFSCLLFQDKRPSNGNQKDSSTDSKLFFKEMIDFSIVRNWRFLLWVFIDTLLEAGYNVPYFFLPSYATFLGLSTSQGATILSTSYGMNAAGRLVSGVVADYVGHVNIVIVYVTISGLSCLLLWVYANTFATLMAFATVFGFFGGAFTTLTPTITLLVTGQEKFETGMALFLVLTVLSMFGPNLASAIESSSSFAKEYDSYKYFTGICYLASAGLLLFFKLSLNRKPFAKI</sequence>
<dbReference type="SUPFAM" id="SSF103473">
    <property type="entry name" value="MFS general substrate transporter"/>
    <property type="match status" value="1"/>
</dbReference>
<feature type="transmembrane region" description="Helical" evidence="4">
    <location>
        <begin position="476"/>
        <end position="495"/>
    </location>
</feature>
<dbReference type="OrthoDB" id="6499973at2759"/>
<dbReference type="InterPro" id="IPR020846">
    <property type="entry name" value="MFS_dom"/>
</dbReference>
<dbReference type="Pfam" id="PF07690">
    <property type="entry name" value="MFS_1"/>
    <property type="match status" value="1"/>
</dbReference>
<feature type="transmembrane region" description="Helical" evidence="4">
    <location>
        <begin position="175"/>
        <end position="194"/>
    </location>
</feature>
<feature type="transmembrane region" description="Helical" evidence="4">
    <location>
        <begin position="337"/>
        <end position="358"/>
    </location>
</feature>
<accession>S2K4U8</accession>
<evidence type="ECO:0000313" key="7">
    <source>
        <dbReference type="Proteomes" id="UP000014254"/>
    </source>
</evidence>
<feature type="transmembrane region" description="Helical" evidence="4">
    <location>
        <begin position="264"/>
        <end position="284"/>
    </location>
</feature>
<feature type="transmembrane region" description="Helical" evidence="4">
    <location>
        <begin position="409"/>
        <end position="433"/>
    </location>
</feature>
<dbReference type="InParanoid" id="S2K4U8"/>
<feature type="domain" description="Major facilitator superfamily (MFS) profile" evidence="5">
    <location>
        <begin position="88"/>
        <end position="502"/>
    </location>
</feature>
<comment type="subcellular location">
    <subcellularLocation>
        <location evidence="1">Membrane</location>
        <topology evidence="1">Multi-pass membrane protein</topology>
    </subcellularLocation>
</comment>